<dbReference type="Proteomes" id="UP001148662">
    <property type="component" value="Unassembled WGS sequence"/>
</dbReference>
<gene>
    <name evidence="1" type="ORF">NM688_g1146</name>
</gene>
<proteinExistence type="predicted"/>
<organism evidence="1 2">
    <name type="scientific">Phlebia brevispora</name>
    <dbReference type="NCBI Taxonomy" id="194682"/>
    <lineage>
        <taxon>Eukaryota</taxon>
        <taxon>Fungi</taxon>
        <taxon>Dikarya</taxon>
        <taxon>Basidiomycota</taxon>
        <taxon>Agaricomycotina</taxon>
        <taxon>Agaricomycetes</taxon>
        <taxon>Polyporales</taxon>
        <taxon>Meruliaceae</taxon>
        <taxon>Phlebia</taxon>
    </lineage>
</organism>
<evidence type="ECO:0000313" key="1">
    <source>
        <dbReference type="EMBL" id="KAJ3558037.1"/>
    </source>
</evidence>
<protein>
    <submittedName>
        <fullName evidence="1">Uncharacterized protein</fullName>
    </submittedName>
</protein>
<name>A0ACC1TCB3_9APHY</name>
<evidence type="ECO:0000313" key="2">
    <source>
        <dbReference type="Proteomes" id="UP001148662"/>
    </source>
</evidence>
<sequence length="775" mass="85847">MPKMLSAVVCCVELAMQSFTIARWESMPNPSNREHAMRVHPARGISLSASMTSVAAQVVLHPVVSQSLKVWSTTVGRDKTYRAVQYFSRFLAWYLLSRGYKIEAARWNTLKSHLALGRKLMRLGKPLEHLQAALRALGATGPAVETITTVARQLSYFGYLTNDALVWANTVKVYNFKPSTAARINKLANQFWLAGILFSITFGLLKAGRLANEAKQLQSGPWTEKGVEAEREIQLKGIAKARDDARHQFIIDLLDIWVPATTLGLVNLNDGIVGIFGVISSVMALKKQWISTIEERTFNNRITFSQSLCLRRLLKCFLLSARECVHGRHGLCQALEAEQEEKATTRRRDSLGARDCLFELKFRLDSVPPPSHQSLLVTTLRMARTTMVVSSLLRASSSRYATAPVVVRARCLATPSSSKSSFTKILDEGPSLDDFITDNVPERVTLGNTSQPRLPAFLKTAIPSGNSFKKIRKDLRGLGLHTVCEEARCPNMGDCWGGKKGATEEESRRAATATIMLMGDTCTRGCRFCSVKTSRAPPPLDPHEPEHTAEAISRWGLGYVVLTSVDRDDLADGGAHHFAETIMKIKQKAPQILVEALTGDFAGNMDLVALVAKSGLDVYAHNIETVEELTPYVRDRRAKFRQSLAVLEHAKKQGVQVTKTSMMLGIGETEDQVMDALRELRKVNVDVVTFGQYMRPTKRHMKVDRYVEPVEFDHWRQVAEDMGFLYVASGPLVRSSYKAGEYFIENVLKGKAAERKVGQLAANSLSSAASVASSS</sequence>
<accession>A0ACC1TCB3</accession>
<dbReference type="EMBL" id="JANHOG010000114">
    <property type="protein sequence ID" value="KAJ3558037.1"/>
    <property type="molecule type" value="Genomic_DNA"/>
</dbReference>
<reference evidence="1" key="1">
    <citation type="submission" date="2022-07" db="EMBL/GenBank/DDBJ databases">
        <title>Genome Sequence of Phlebia brevispora.</title>
        <authorList>
            <person name="Buettner E."/>
        </authorList>
    </citation>
    <scope>NUCLEOTIDE SEQUENCE</scope>
    <source>
        <strain evidence="1">MPL23</strain>
    </source>
</reference>
<keyword evidence="2" id="KW-1185">Reference proteome</keyword>
<comment type="caution">
    <text evidence="1">The sequence shown here is derived from an EMBL/GenBank/DDBJ whole genome shotgun (WGS) entry which is preliminary data.</text>
</comment>